<comment type="cofactor">
    <cofactor evidence="2 18">
        <name>NAD(+)</name>
        <dbReference type="ChEBI" id="CHEBI:57540"/>
    </cofactor>
</comment>
<comment type="cofactor">
    <cofactor evidence="3">
        <name>Zn(2+)</name>
        <dbReference type="ChEBI" id="CHEBI:29105"/>
    </cofactor>
</comment>
<dbReference type="NCBIfam" id="TIGR01357">
    <property type="entry name" value="aroB"/>
    <property type="match status" value="1"/>
</dbReference>
<dbReference type="InterPro" id="IPR030963">
    <property type="entry name" value="DHQ_synth_fam"/>
</dbReference>
<dbReference type="CDD" id="cd08195">
    <property type="entry name" value="DHQS"/>
    <property type="match status" value="1"/>
</dbReference>
<dbReference type="InterPro" id="IPR050071">
    <property type="entry name" value="Dehydroquinate_synthase"/>
</dbReference>
<dbReference type="UniPathway" id="UPA00053">
    <property type="reaction ID" value="UER00085"/>
</dbReference>
<keyword evidence="9 18" id="KW-0963">Cytoplasm</keyword>
<keyword evidence="12 18" id="KW-0547">Nucleotide-binding</keyword>
<evidence type="ECO:0000256" key="10">
    <source>
        <dbReference type="ARBA" id="ARBA00022605"/>
    </source>
</evidence>
<dbReference type="Pfam" id="PF01761">
    <property type="entry name" value="DHQ_synthase"/>
    <property type="match status" value="1"/>
</dbReference>
<evidence type="ECO:0000256" key="17">
    <source>
        <dbReference type="ARBA" id="ARBA00023285"/>
    </source>
</evidence>
<comment type="subcellular location">
    <subcellularLocation>
        <location evidence="4 18">Cytoplasm</location>
    </subcellularLocation>
</comment>
<dbReference type="InterPro" id="IPR056179">
    <property type="entry name" value="DHQS_C"/>
</dbReference>
<feature type="binding site" evidence="18">
    <location>
        <position position="149"/>
    </location>
    <ligand>
        <name>NAD(+)</name>
        <dbReference type="ChEBI" id="CHEBI:57540"/>
    </ligand>
</feature>
<dbReference type="PIRSF" id="PIRSF001455">
    <property type="entry name" value="DHQ_synth"/>
    <property type="match status" value="1"/>
</dbReference>
<dbReference type="GO" id="GO:0008652">
    <property type="term" value="P:amino acid biosynthetic process"/>
    <property type="evidence" value="ECO:0007669"/>
    <property type="project" value="UniProtKB-KW"/>
</dbReference>
<evidence type="ECO:0000256" key="8">
    <source>
        <dbReference type="ARBA" id="ARBA00017684"/>
    </source>
</evidence>
<dbReference type="AlphaFoldDB" id="A0A2Z2IXZ2"/>
<feature type="binding site" evidence="18">
    <location>
        <position position="244"/>
    </location>
    <ligand>
        <name>Zn(2+)</name>
        <dbReference type="ChEBI" id="CHEBI:29105"/>
    </ligand>
</feature>
<evidence type="ECO:0000256" key="15">
    <source>
        <dbReference type="ARBA" id="ARBA00023141"/>
    </source>
</evidence>
<keyword evidence="15 18" id="KW-0057">Aromatic amino acid biosynthesis</keyword>
<feature type="binding site" evidence="18">
    <location>
        <begin position="127"/>
        <end position="128"/>
    </location>
    <ligand>
        <name>NAD(+)</name>
        <dbReference type="ChEBI" id="CHEBI:57540"/>
    </ligand>
</feature>
<dbReference type="PANTHER" id="PTHR43622:SF7">
    <property type="entry name" value="3-DEHYDROQUINATE SYNTHASE, CHLOROPLASTIC"/>
    <property type="match status" value="1"/>
</dbReference>
<dbReference type="Gene3D" id="3.40.50.1970">
    <property type="match status" value="1"/>
</dbReference>
<reference evidence="21 22" key="1">
    <citation type="submission" date="2017-05" db="EMBL/GenBank/DDBJ databases">
        <title>Complete genome sequence of Corynebacterium striatum KC-Na-1 isolated from Neophocaena asiaeorientalis in Korea.</title>
        <authorList>
            <person name="Kim J.H."/>
            <person name="Lee K."/>
        </authorList>
    </citation>
    <scope>NUCLEOTIDE SEQUENCE [LARGE SCALE GENOMIC DNA]</scope>
    <source>
        <strain evidence="21 22">KC-Na-01</strain>
    </source>
</reference>
<organism evidence="21 22">
    <name type="scientific">Corynebacterium striatum</name>
    <dbReference type="NCBI Taxonomy" id="43770"/>
    <lineage>
        <taxon>Bacteria</taxon>
        <taxon>Bacillati</taxon>
        <taxon>Actinomycetota</taxon>
        <taxon>Actinomycetes</taxon>
        <taxon>Mycobacteriales</taxon>
        <taxon>Corynebacteriaceae</taxon>
        <taxon>Corynebacterium</taxon>
    </lineage>
</organism>
<feature type="domain" description="3-dehydroquinate synthase N-terminal" evidence="19">
    <location>
        <begin position="66"/>
        <end position="176"/>
    </location>
</feature>
<dbReference type="GO" id="GO:0009073">
    <property type="term" value="P:aromatic amino acid family biosynthetic process"/>
    <property type="evidence" value="ECO:0007669"/>
    <property type="project" value="UniProtKB-KW"/>
</dbReference>
<name>A0A2Z2IXZ2_CORST</name>
<dbReference type="Proteomes" id="UP000250197">
    <property type="component" value="Chromosome"/>
</dbReference>
<dbReference type="EC" id="4.2.3.4" evidence="7 18"/>
<evidence type="ECO:0000256" key="2">
    <source>
        <dbReference type="ARBA" id="ARBA00001911"/>
    </source>
</evidence>
<keyword evidence="14 18" id="KW-0520">NAD</keyword>
<evidence type="ECO:0000256" key="16">
    <source>
        <dbReference type="ARBA" id="ARBA00023239"/>
    </source>
</evidence>
<sequence length="361" mass="38586">MTTIPVNGPNPYEVTVGTGLTADIAERVKSTGAGHVGIVFQPPLAAAARQLAVEAEARNVVVTLLPIPDAEASKSLEVLGGLWDELGAANFSRRDVIVGLGGGATTDLAGFLAATWMRGIKVIQVPTTLLAMVDAAVGGKTGINTDAGKNLVGAFHEPDSVFVDLDRLVTLPEEEIVAGSAEIIKTGFIHDPVIIERYLADPAACLNPLQTLPELIERSIAVKARVVGEDLKEAGLRETLNYGHTFGHAVELRENYTWRHGRAVAVGMMFIAQLSHARGLIDAALLQTHRDILASVGLPTTYEAGHFDELYAGMTHDKKNRGGHIRFVALTGIGQTTRIEDATIEEMQAAYVAISRESRYK</sequence>
<evidence type="ECO:0000259" key="20">
    <source>
        <dbReference type="Pfam" id="PF24621"/>
    </source>
</evidence>
<evidence type="ECO:0000256" key="4">
    <source>
        <dbReference type="ARBA" id="ARBA00004496"/>
    </source>
</evidence>
<dbReference type="RefSeq" id="WP_086891312.1">
    <property type="nucleotide sequence ID" value="NZ_CP021252.1"/>
</dbReference>
<comment type="similarity">
    <text evidence="6 18">Belongs to the sugar phosphate cyclases superfamily. Dehydroquinate synthase family.</text>
</comment>
<dbReference type="InterPro" id="IPR016037">
    <property type="entry name" value="DHQ_synth_AroB"/>
</dbReference>
<feature type="domain" description="3-dehydroquinate synthase C-terminal" evidence="20">
    <location>
        <begin position="179"/>
        <end position="320"/>
    </location>
</feature>
<dbReference type="InterPro" id="IPR030960">
    <property type="entry name" value="DHQS/DOIS_N"/>
</dbReference>
<evidence type="ECO:0000256" key="5">
    <source>
        <dbReference type="ARBA" id="ARBA00004661"/>
    </source>
</evidence>
<accession>A0A2Z2IXZ2</accession>
<dbReference type="GO" id="GO:0009423">
    <property type="term" value="P:chorismate biosynthetic process"/>
    <property type="evidence" value="ECO:0007669"/>
    <property type="project" value="UniProtKB-UniRule"/>
</dbReference>
<dbReference type="GO" id="GO:0046872">
    <property type="term" value="F:metal ion binding"/>
    <property type="evidence" value="ECO:0007669"/>
    <property type="project" value="UniProtKB-KW"/>
</dbReference>
<evidence type="ECO:0000256" key="1">
    <source>
        <dbReference type="ARBA" id="ARBA00001393"/>
    </source>
</evidence>
<keyword evidence="16 18" id="KW-0456">Lyase</keyword>
<comment type="catalytic activity">
    <reaction evidence="1 18">
        <text>7-phospho-2-dehydro-3-deoxy-D-arabino-heptonate = 3-dehydroquinate + phosphate</text>
        <dbReference type="Rhea" id="RHEA:21968"/>
        <dbReference type="ChEBI" id="CHEBI:32364"/>
        <dbReference type="ChEBI" id="CHEBI:43474"/>
        <dbReference type="ChEBI" id="CHEBI:58394"/>
        <dbReference type="EC" id="4.2.3.4"/>
    </reaction>
</comment>
<evidence type="ECO:0000256" key="7">
    <source>
        <dbReference type="ARBA" id="ARBA00013031"/>
    </source>
</evidence>
<dbReference type="GO" id="GO:0005737">
    <property type="term" value="C:cytoplasm"/>
    <property type="evidence" value="ECO:0007669"/>
    <property type="project" value="UniProtKB-SubCell"/>
</dbReference>
<proteinExistence type="inferred from homology"/>
<dbReference type="GO" id="GO:0000166">
    <property type="term" value="F:nucleotide binding"/>
    <property type="evidence" value="ECO:0007669"/>
    <property type="project" value="UniProtKB-KW"/>
</dbReference>
<dbReference type="PANTHER" id="PTHR43622">
    <property type="entry name" value="3-DEHYDROQUINATE SYNTHASE"/>
    <property type="match status" value="1"/>
</dbReference>
<gene>
    <name evidence="18" type="primary">aroB</name>
    <name evidence="21" type="ORF">CBE89_06670</name>
</gene>
<dbReference type="KEGG" id="cstr:CBE89_06670"/>
<evidence type="ECO:0000313" key="22">
    <source>
        <dbReference type="Proteomes" id="UP000250197"/>
    </source>
</evidence>
<feature type="binding site" evidence="18">
    <location>
        <begin position="103"/>
        <end position="107"/>
    </location>
    <ligand>
        <name>NAD(+)</name>
        <dbReference type="ChEBI" id="CHEBI:57540"/>
    </ligand>
</feature>
<dbReference type="EMBL" id="CP021252">
    <property type="protein sequence ID" value="ART21209.1"/>
    <property type="molecule type" value="Genomic_DNA"/>
</dbReference>
<keyword evidence="11 18" id="KW-0479">Metal-binding</keyword>
<feature type="binding site" evidence="18">
    <location>
        <position position="140"/>
    </location>
    <ligand>
        <name>NAD(+)</name>
        <dbReference type="ChEBI" id="CHEBI:57540"/>
    </ligand>
</feature>
<evidence type="ECO:0000256" key="18">
    <source>
        <dbReference type="HAMAP-Rule" id="MF_00110"/>
    </source>
</evidence>
<evidence type="ECO:0000256" key="13">
    <source>
        <dbReference type="ARBA" id="ARBA00022833"/>
    </source>
</evidence>
<evidence type="ECO:0000256" key="3">
    <source>
        <dbReference type="ARBA" id="ARBA00001947"/>
    </source>
</evidence>
<evidence type="ECO:0000256" key="11">
    <source>
        <dbReference type="ARBA" id="ARBA00022723"/>
    </source>
</evidence>
<dbReference type="Gene3D" id="1.20.1090.10">
    <property type="entry name" value="Dehydroquinate synthase-like - alpha domain"/>
    <property type="match status" value="1"/>
</dbReference>
<evidence type="ECO:0000256" key="9">
    <source>
        <dbReference type="ARBA" id="ARBA00022490"/>
    </source>
</evidence>
<dbReference type="Pfam" id="PF24621">
    <property type="entry name" value="DHQS_C"/>
    <property type="match status" value="1"/>
</dbReference>
<evidence type="ECO:0000259" key="19">
    <source>
        <dbReference type="Pfam" id="PF01761"/>
    </source>
</evidence>
<evidence type="ECO:0000256" key="12">
    <source>
        <dbReference type="ARBA" id="ARBA00022741"/>
    </source>
</evidence>
<comment type="pathway">
    <text evidence="5 18">Metabolic intermediate biosynthesis; chorismate biosynthesis; chorismate from D-erythrose 4-phosphate and phosphoenolpyruvate: step 2/7.</text>
</comment>
<evidence type="ECO:0000313" key="21">
    <source>
        <dbReference type="EMBL" id="ART21209.1"/>
    </source>
</evidence>
<dbReference type="HAMAP" id="MF_00110">
    <property type="entry name" value="DHQ_synthase"/>
    <property type="match status" value="1"/>
</dbReference>
<feature type="binding site" evidence="18">
    <location>
        <position position="260"/>
    </location>
    <ligand>
        <name>Zn(2+)</name>
        <dbReference type="ChEBI" id="CHEBI:29105"/>
    </ligand>
</feature>
<keyword evidence="13 18" id="KW-0862">Zinc</keyword>
<evidence type="ECO:0000256" key="14">
    <source>
        <dbReference type="ARBA" id="ARBA00023027"/>
    </source>
</evidence>
<dbReference type="GO" id="GO:0003856">
    <property type="term" value="F:3-dehydroquinate synthase activity"/>
    <property type="evidence" value="ECO:0007669"/>
    <property type="project" value="UniProtKB-UniRule"/>
</dbReference>
<dbReference type="SUPFAM" id="SSF56796">
    <property type="entry name" value="Dehydroquinate synthase-like"/>
    <property type="match status" value="1"/>
</dbReference>
<feature type="binding site" evidence="18">
    <location>
        <position position="182"/>
    </location>
    <ligand>
        <name>Zn(2+)</name>
        <dbReference type="ChEBI" id="CHEBI:29105"/>
    </ligand>
</feature>
<feature type="binding site" evidence="18">
    <location>
        <begin position="69"/>
        <end position="74"/>
    </location>
    <ligand>
        <name>NAD(+)</name>
        <dbReference type="ChEBI" id="CHEBI:57540"/>
    </ligand>
</feature>
<comment type="caution">
    <text evidence="18">Lacks conserved residue(s) required for the propagation of feature annotation.</text>
</comment>
<protein>
    <recommendedName>
        <fullName evidence="8 18">3-dehydroquinate synthase</fullName>
        <shortName evidence="18">DHQS</shortName>
        <ecNumber evidence="7 18">4.2.3.4</ecNumber>
    </recommendedName>
</protein>
<keyword evidence="17 18" id="KW-0170">Cobalt</keyword>
<evidence type="ECO:0000256" key="6">
    <source>
        <dbReference type="ARBA" id="ARBA00005412"/>
    </source>
</evidence>
<comment type="cofactor">
    <cofactor evidence="18">
        <name>Co(2+)</name>
        <dbReference type="ChEBI" id="CHEBI:48828"/>
    </cofactor>
    <cofactor evidence="18">
        <name>Zn(2+)</name>
        <dbReference type="ChEBI" id="CHEBI:29105"/>
    </cofactor>
    <text evidence="18">Binds 1 divalent metal cation per subunit. Can use either Co(2+) or Zn(2+).</text>
</comment>
<dbReference type="FunFam" id="3.40.50.1970:FF:000007">
    <property type="entry name" value="Pentafunctional AROM polypeptide"/>
    <property type="match status" value="1"/>
</dbReference>
<keyword evidence="10 18" id="KW-0028">Amino-acid biosynthesis</keyword>
<comment type="function">
    <text evidence="18">Catalyzes the conversion of 3-deoxy-D-arabino-heptulosonate 7-phosphate (DAHP) to dehydroquinate (DHQ).</text>
</comment>